<keyword evidence="3" id="KW-0012">Acyltransferase</keyword>
<keyword evidence="3" id="KW-0808">Transferase</keyword>
<dbReference type="InterPro" id="IPR002656">
    <property type="entry name" value="Acyl_transf_3_dom"/>
</dbReference>
<feature type="transmembrane region" description="Helical" evidence="1">
    <location>
        <begin position="143"/>
        <end position="174"/>
    </location>
</feature>
<dbReference type="InterPro" id="IPR050879">
    <property type="entry name" value="Acyltransferase_3"/>
</dbReference>
<keyword evidence="1" id="KW-0472">Membrane</keyword>
<feature type="transmembrane region" description="Helical" evidence="1">
    <location>
        <begin position="78"/>
        <end position="97"/>
    </location>
</feature>
<protein>
    <submittedName>
        <fullName evidence="3">Acyltransferase</fullName>
    </submittedName>
</protein>
<accession>A0ABY4R9K1</accession>
<keyword evidence="1" id="KW-1133">Transmembrane helix</keyword>
<feature type="transmembrane region" description="Helical" evidence="1">
    <location>
        <begin position="180"/>
        <end position="198"/>
    </location>
</feature>
<dbReference type="GO" id="GO:0016746">
    <property type="term" value="F:acyltransferase activity"/>
    <property type="evidence" value="ECO:0007669"/>
    <property type="project" value="UniProtKB-KW"/>
</dbReference>
<feature type="transmembrane region" description="Helical" evidence="1">
    <location>
        <begin position="230"/>
        <end position="248"/>
    </location>
</feature>
<reference evidence="3" key="1">
    <citation type="submission" date="2021-09" db="EMBL/GenBank/DDBJ databases">
        <title>First case of bloodstream infection caused by Mixta hanseatica sp. nov., a member of the Erwiniaceae family.</title>
        <authorList>
            <person name="Both A."/>
            <person name="Huang J."/>
            <person name="Wenzel P."/>
            <person name="Aepfelbacher M."/>
            <person name="Rohde H."/>
            <person name="Christner M."/>
            <person name="Hentschke M."/>
        </authorList>
    </citation>
    <scope>NUCLEOTIDE SEQUENCE</scope>
    <source>
        <strain evidence="3">X22927</strain>
    </source>
</reference>
<evidence type="ECO:0000313" key="4">
    <source>
        <dbReference type="Proteomes" id="UP001056635"/>
    </source>
</evidence>
<feature type="transmembrane region" description="Helical" evidence="1">
    <location>
        <begin position="269"/>
        <end position="290"/>
    </location>
</feature>
<dbReference type="PANTHER" id="PTHR23028:SF53">
    <property type="entry name" value="ACYL_TRANSF_3 DOMAIN-CONTAINING PROTEIN"/>
    <property type="match status" value="1"/>
</dbReference>
<evidence type="ECO:0000256" key="1">
    <source>
        <dbReference type="SAM" id="Phobius"/>
    </source>
</evidence>
<dbReference type="Proteomes" id="UP001056635">
    <property type="component" value="Chromosome"/>
</dbReference>
<keyword evidence="4" id="KW-1185">Reference proteome</keyword>
<evidence type="ECO:0000259" key="2">
    <source>
        <dbReference type="Pfam" id="PF01757"/>
    </source>
</evidence>
<feature type="transmembrane region" description="Helical" evidence="1">
    <location>
        <begin position="205"/>
        <end position="224"/>
    </location>
</feature>
<gene>
    <name evidence="3" type="ORF">K6958_05200</name>
</gene>
<feature type="domain" description="Acyltransferase 3" evidence="2">
    <location>
        <begin position="2"/>
        <end position="302"/>
    </location>
</feature>
<evidence type="ECO:0000313" key="3">
    <source>
        <dbReference type="EMBL" id="UQY45081.1"/>
    </source>
</evidence>
<keyword evidence="1" id="KW-0812">Transmembrane</keyword>
<proteinExistence type="predicted"/>
<dbReference type="RefSeq" id="WP_249893660.1">
    <property type="nucleotide sequence ID" value="NZ_CP082904.1"/>
</dbReference>
<feature type="transmembrane region" description="Helical" evidence="1">
    <location>
        <begin position="29"/>
        <end position="52"/>
    </location>
</feature>
<name>A0ABY4R9K1_9GAMM</name>
<feature type="transmembrane region" description="Helical" evidence="1">
    <location>
        <begin position="296"/>
        <end position="319"/>
    </location>
</feature>
<dbReference type="EMBL" id="CP082904">
    <property type="protein sequence ID" value="UQY45081.1"/>
    <property type="molecule type" value="Genomic_DNA"/>
</dbReference>
<organism evidence="3 4">
    <name type="scientific">Mixta hanseatica</name>
    <dbReference type="NCBI Taxonomy" id="2872648"/>
    <lineage>
        <taxon>Bacteria</taxon>
        <taxon>Pseudomonadati</taxon>
        <taxon>Pseudomonadota</taxon>
        <taxon>Gammaproteobacteria</taxon>
        <taxon>Enterobacterales</taxon>
        <taxon>Erwiniaceae</taxon>
        <taxon>Mixta</taxon>
    </lineage>
</organism>
<dbReference type="Pfam" id="PF01757">
    <property type="entry name" value="Acyl_transf_3"/>
    <property type="match status" value="1"/>
</dbReference>
<dbReference type="PANTHER" id="PTHR23028">
    <property type="entry name" value="ACETYLTRANSFERASE"/>
    <property type="match status" value="1"/>
</dbReference>
<sequence>MAAILVVCSHSWRFRDIGFINNEVTKADYFYIGNFGALGVQLFFCITGFLFFKKILKDGLTIDWQAFYLSRIKRLAPLYFAFCICVFVIGMSVAGVSSVNSQAITSAAKLLTFGFMGTTFSIGNYNSGYITPILWTLSYEWKFYIAIPMIAAFISTKKSSLIFIILSAAIYISLSASDNFNIWVFFLSGGLAAFLERYNSEKISFWMKPVFYLLSAFIILSSFSHEIDKYGVFRALTTTLLFISIILAKPQILKLKGLVYAGEISYGIYLFHLMIIYLFNSIASCFLKGIPLPGYGVLSLVAGYCLLVSLLTSFTFRFIEYPFMRKP</sequence>